<dbReference type="EMBL" id="JARTLD010000037">
    <property type="protein sequence ID" value="MED5018716.1"/>
    <property type="molecule type" value="Genomic_DNA"/>
</dbReference>
<dbReference type="InterPro" id="IPR006045">
    <property type="entry name" value="Cupin_1"/>
</dbReference>
<evidence type="ECO:0000259" key="2">
    <source>
        <dbReference type="SMART" id="SM00835"/>
    </source>
</evidence>
<comment type="caution">
    <text evidence="3">The sequence shown here is derived from an EMBL/GenBank/DDBJ whole genome shotgun (WGS) entry which is preliminary data.</text>
</comment>
<proteinExistence type="predicted"/>
<accession>A0ABU6PX26</accession>
<keyword evidence="4" id="KW-1185">Reference proteome</keyword>
<reference evidence="3 4" key="1">
    <citation type="submission" date="2023-03" db="EMBL/GenBank/DDBJ databases">
        <title>Bacillus Genome Sequencing.</title>
        <authorList>
            <person name="Dunlap C."/>
        </authorList>
    </citation>
    <scope>NUCLEOTIDE SEQUENCE [LARGE SCALE GENOMIC DNA]</scope>
    <source>
        <strain evidence="3 4">NRS-52</strain>
    </source>
</reference>
<protein>
    <submittedName>
        <fullName evidence="3">Cupin domain-containing protein</fullName>
    </submittedName>
</protein>
<dbReference type="SMART" id="SM00835">
    <property type="entry name" value="Cupin_1"/>
    <property type="match status" value="1"/>
</dbReference>
<dbReference type="SUPFAM" id="SSF51182">
    <property type="entry name" value="RmlC-like cupins"/>
    <property type="match status" value="1"/>
</dbReference>
<dbReference type="Proteomes" id="UP001343257">
    <property type="component" value="Unassembled WGS sequence"/>
</dbReference>
<gene>
    <name evidence="3" type="ORF">P9847_15515</name>
</gene>
<sequence length="233" mass="26412">MNLEEAPDLNVDLTSPSLNLSADSNEVVTYRRDSRNYITQLFGAQLPAVHTCFFNVSMSQGMMINPHWHTNVNELVVVITGEVMTSVFNPFTQKLMTYRLKPGQVSQLPKGWFHWIVSLTDNTFIMTIFDQPTPDIVYASDFLRFTPKEIMNRAYCVNPEEYAKAVAPITQSVILGPPADCGNRELPSLSEPQAEYVPPVYPGLQMEQPLFQSQNPYGPGPAQPYRFDPSRFW</sequence>
<dbReference type="InterPro" id="IPR011051">
    <property type="entry name" value="RmlC_Cupin_sf"/>
</dbReference>
<evidence type="ECO:0000313" key="4">
    <source>
        <dbReference type="Proteomes" id="UP001343257"/>
    </source>
</evidence>
<evidence type="ECO:0000256" key="1">
    <source>
        <dbReference type="SAM" id="MobiDB-lite"/>
    </source>
</evidence>
<feature type="region of interest" description="Disordered" evidence="1">
    <location>
        <begin position="212"/>
        <end position="233"/>
    </location>
</feature>
<feature type="domain" description="Cupin type-1" evidence="2">
    <location>
        <begin position="18"/>
        <end position="163"/>
    </location>
</feature>
<name>A0ABU6PX26_9BACL</name>
<dbReference type="Pfam" id="PF00190">
    <property type="entry name" value="Cupin_1"/>
    <property type="match status" value="1"/>
</dbReference>
<organism evidence="3 4">
    <name type="scientific">Paenibacillus chibensis</name>
    <dbReference type="NCBI Taxonomy" id="59846"/>
    <lineage>
        <taxon>Bacteria</taxon>
        <taxon>Bacillati</taxon>
        <taxon>Bacillota</taxon>
        <taxon>Bacilli</taxon>
        <taxon>Bacillales</taxon>
        <taxon>Paenibacillaceae</taxon>
        <taxon>Paenibacillus</taxon>
    </lineage>
</organism>
<dbReference type="Gene3D" id="2.60.120.10">
    <property type="entry name" value="Jelly Rolls"/>
    <property type="match status" value="1"/>
</dbReference>
<evidence type="ECO:0000313" key="3">
    <source>
        <dbReference type="EMBL" id="MED5018716.1"/>
    </source>
</evidence>
<dbReference type="InterPro" id="IPR014710">
    <property type="entry name" value="RmlC-like_jellyroll"/>
</dbReference>